<name>A0A2R4C8P8_9BURK</name>
<evidence type="ECO:0000313" key="9">
    <source>
        <dbReference type="Proteomes" id="UP000240505"/>
    </source>
</evidence>
<keyword evidence="9" id="KW-1185">Reference proteome</keyword>
<keyword evidence="4 7" id="KW-0812">Transmembrane</keyword>
<protein>
    <submittedName>
        <fullName evidence="8">Polysaccharide biosynthesis protein</fullName>
    </submittedName>
</protein>
<reference evidence="8 9" key="1">
    <citation type="submission" date="2018-03" db="EMBL/GenBank/DDBJ databases">
        <title>Massilia armeniaca sp. nov., isolated from desert soil.</title>
        <authorList>
            <person name="Huang H."/>
            <person name="Ren M."/>
        </authorList>
    </citation>
    <scope>NUCLEOTIDE SEQUENCE [LARGE SCALE GENOMIC DNA]</scope>
    <source>
        <strain evidence="8 9">ZMN-3</strain>
    </source>
</reference>
<feature type="transmembrane region" description="Helical" evidence="7">
    <location>
        <begin position="430"/>
        <end position="455"/>
    </location>
</feature>
<evidence type="ECO:0000256" key="1">
    <source>
        <dbReference type="ARBA" id="ARBA00004651"/>
    </source>
</evidence>
<feature type="transmembrane region" description="Helical" evidence="7">
    <location>
        <begin position="312"/>
        <end position="334"/>
    </location>
</feature>
<dbReference type="AlphaFoldDB" id="A0A2R4C8P8"/>
<evidence type="ECO:0000256" key="5">
    <source>
        <dbReference type="ARBA" id="ARBA00022989"/>
    </source>
</evidence>
<organism evidence="8 9">
    <name type="scientific">Pseudoduganella armeniaca</name>
    <dbReference type="NCBI Taxonomy" id="2072590"/>
    <lineage>
        <taxon>Bacteria</taxon>
        <taxon>Pseudomonadati</taxon>
        <taxon>Pseudomonadota</taxon>
        <taxon>Betaproteobacteria</taxon>
        <taxon>Burkholderiales</taxon>
        <taxon>Oxalobacteraceae</taxon>
        <taxon>Telluria group</taxon>
        <taxon>Pseudoduganella</taxon>
    </lineage>
</organism>
<keyword evidence="6 7" id="KW-0472">Membrane</keyword>
<dbReference type="Pfam" id="PF13440">
    <property type="entry name" value="Polysacc_synt_3"/>
    <property type="match status" value="1"/>
</dbReference>
<dbReference type="EMBL" id="CP028324">
    <property type="protein sequence ID" value="AVR95976.1"/>
    <property type="molecule type" value="Genomic_DNA"/>
</dbReference>
<accession>A0A2R4C8P8</accession>
<dbReference type="OrthoDB" id="8538786at2"/>
<evidence type="ECO:0000256" key="7">
    <source>
        <dbReference type="SAM" id="Phobius"/>
    </source>
</evidence>
<feature type="transmembrane region" description="Helical" evidence="7">
    <location>
        <begin position="69"/>
        <end position="94"/>
    </location>
</feature>
<dbReference type="PANTHER" id="PTHR30250:SF10">
    <property type="entry name" value="LIPOPOLYSACCHARIDE BIOSYNTHESIS PROTEIN WZXC"/>
    <property type="match status" value="1"/>
</dbReference>
<gene>
    <name evidence="8" type="ORF">C9I28_09710</name>
</gene>
<evidence type="ECO:0000256" key="6">
    <source>
        <dbReference type="ARBA" id="ARBA00023136"/>
    </source>
</evidence>
<feature type="transmembrane region" description="Helical" evidence="7">
    <location>
        <begin position="346"/>
        <end position="362"/>
    </location>
</feature>
<evidence type="ECO:0000313" key="8">
    <source>
        <dbReference type="EMBL" id="AVR95976.1"/>
    </source>
</evidence>
<feature type="transmembrane region" description="Helical" evidence="7">
    <location>
        <begin position="368"/>
        <end position="390"/>
    </location>
</feature>
<comment type="similarity">
    <text evidence="2">Belongs to the polysaccharide synthase family.</text>
</comment>
<dbReference type="GO" id="GO:0005886">
    <property type="term" value="C:plasma membrane"/>
    <property type="evidence" value="ECO:0007669"/>
    <property type="project" value="UniProtKB-SubCell"/>
</dbReference>
<proteinExistence type="inferred from homology"/>
<keyword evidence="3" id="KW-1003">Cell membrane</keyword>
<feature type="transmembrane region" description="Helical" evidence="7">
    <location>
        <begin position="278"/>
        <end position="306"/>
    </location>
</feature>
<feature type="transmembrane region" description="Helical" evidence="7">
    <location>
        <begin position="402"/>
        <end position="424"/>
    </location>
</feature>
<dbReference type="PANTHER" id="PTHR30250">
    <property type="entry name" value="PST FAMILY PREDICTED COLANIC ACID TRANSPORTER"/>
    <property type="match status" value="1"/>
</dbReference>
<evidence type="ECO:0000256" key="4">
    <source>
        <dbReference type="ARBA" id="ARBA00022692"/>
    </source>
</evidence>
<keyword evidence="5 7" id="KW-1133">Transmembrane helix</keyword>
<comment type="subcellular location">
    <subcellularLocation>
        <location evidence="1">Cell membrane</location>
        <topology evidence="1">Multi-pass membrane protein</topology>
    </subcellularLocation>
</comment>
<feature type="transmembrane region" description="Helical" evidence="7">
    <location>
        <begin position="131"/>
        <end position="153"/>
    </location>
</feature>
<dbReference type="KEGG" id="masz:C9I28_09710"/>
<evidence type="ECO:0000256" key="3">
    <source>
        <dbReference type="ARBA" id="ARBA00022475"/>
    </source>
</evidence>
<dbReference type="InterPro" id="IPR050833">
    <property type="entry name" value="Poly_Biosynth_Transport"/>
</dbReference>
<dbReference type="Proteomes" id="UP000240505">
    <property type="component" value="Chromosome"/>
</dbReference>
<evidence type="ECO:0000256" key="2">
    <source>
        <dbReference type="ARBA" id="ARBA00007430"/>
    </source>
</evidence>
<sequence length="484" mass="51755">MGSGRYDHPLHLATADPGHPGAPVGPGNLRLVRDGADRANAQQLRRRLRLFLGLVQHKTLNDQDIRFAFTWQLLSGSFASLLLFLGAPLVALYFKEPRVVEIVRWLSLTCVLNAITTPGTNLLRRKLDFRMINIIQIVSYVVGYLLVGVTLAWLGAGVWALVSAWLSQSASAFVMTFWRSPHSLKPLLWYEGGRRSTSVGVTVFFTNLCNWFLNNIDRLLLGRFLAAHAVGVYTIGYNLANTPNALFLTALQPAFLAAGTKLQDDPGRLRQAYLSVQASVWIIIGPIFVLLSCVAPSLIAVLYGPAWQPSGAVLGTLALAMPAYVCWGLSTPVLWNTGGKHLESMLQFPVLLCAGAALYLFAAQGAMAVALIAAGTLLARAIVIATTACLRLKVDAASVAAIAWRAALLMAATAAGAHAGTALAPRDIPMAALVAGLAGGALLPAVLALVWPTVLGRRVIDMLDRFSPPVPARLGVYLQARCAA</sequence>